<dbReference type="Pfam" id="PF09588">
    <property type="entry name" value="YqaJ"/>
    <property type="match status" value="1"/>
</dbReference>
<evidence type="ECO:0000313" key="3">
    <source>
        <dbReference type="EMBL" id="CAH1430157.1"/>
    </source>
</evidence>
<sequence>MTFQFFILFTILFLSLSLVAQPLKDSHALAVTKAIRNGHALFGMPHKYFTIPHPTHQSMEMVFTGGLVVKGAKRKKEKEGNSRIENPESVTPFVVCTSPFLHLVLIGSPLRPVGFNSVTVRSSVFCARPLLLSGASRPSAILRCGSTVLYSASSIYNAKSLESAASSAETTFSSSHFSFCTTINEVTSVSISDFMSHISNLEVSNSLSRLLTSWLFYTCIAQHEINIELPPNLYVPQVILFLNPPVLNTGSKTGKKKERNLSTCWKNIKEKEALERYKNITGNTNSVFFPDFHVSRDLNSDGDRNRNWLAASPDGVIDKMVYGLPCRGVLEIKCPFYKGNMRKGFPWSQVPYNYIPQAQGLMEILDRDWMDFYVWTPKGSSLIRIDRDLEYWNVLQMALSDFWWGHVEPAREIYSNYDYDVKDPLIELKSLCPEPKHELYSYIVEESKRVVGNSRLLMREINGIRID</sequence>
<dbReference type="Proteomes" id="UP001157418">
    <property type="component" value="Unassembled WGS sequence"/>
</dbReference>
<evidence type="ECO:0000313" key="4">
    <source>
        <dbReference type="Proteomes" id="UP001157418"/>
    </source>
</evidence>
<proteinExistence type="predicted"/>
<dbReference type="CDD" id="cd22343">
    <property type="entry name" value="PDDEXK_lambda_exonuclease-like"/>
    <property type="match status" value="1"/>
</dbReference>
<dbReference type="SUPFAM" id="SSF52980">
    <property type="entry name" value="Restriction endonuclease-like"/>
    <property type="match status" value="1"/>
</dbReference>
<dbReference type="InterPro" id="IPR011604">
    <property type="entry name" value="PDDEXK-like_dom_sf"/>
</dbReference>
<name>A0AAU9MWG6_9ASTR</name>
<comment type="caution">
    <text evidence="3">The sequence shown here is derived from an EMBL/GenBank/DDBJ whole genome shotgun (WGS) entry which is preliminary data.</text>
</comment>
<dbReference type="PANTHER" id="PTHR46609">
    <property type="entry name" value="EXONUCLEASE, PHAGE-TYPE/RECB, C-TERMINAL DOMAIN-CONTAINING PROTEIN"/>
    <property type="match status" value="1"/>
</dbReference>
<dbReference type="PANTHER" id="PTHR46609:SF4">
    <property type="entry name" value="RESTRICTION ENDONUCLEASE, TYPE II-LIKE SUPERFAMILY PROTEIN"/>
    <property type="match status" value="1"/>
</dbReference>
<accession>A0AAU9MWG6</accession>
<dbReference type="GO" id="GO:0006281">
    <property type="term" value="P:DNA repair"/>
    <property type="evidence" value="ECO:0007669"/>
    <property type="project" value="UniProtKB-ARBA"/>
</dbReference>
<evidence type="ECO:0000256" key="1">
    <source>
        <dbReference type="SAM" id="SignalP"/>
    </source>
</evidence>
<feature type="signal peptide" evidence="1">
    <location>
        <begin position="1"/>
        <end position="20"/>
    </location>
</feature>
<reference evidence="3 4" key="1">
    <citation type="submission" date="2022-01" db="EMBL/GenBank/DDBJ databases">
        <authorList>
            <person name="Xiong W."/>
            <person name="Schranz E."/>
        </authorList>
    </citation>
    <scope>NUCLEOTIDE SEQUENCE [LARGE SCALE GENOMIC DNA]</scope>
</reference>
<protein>
    <recommendedName>
        <fullName evidence="2">YqaJ viral recombinase domain-containing protein</fullName>
    </recommendedName>
</protein>
<dbReference type="InterPro" id="IPR011335">
    <property type="entry name" value="Restrct_endonuc-II-like"/>
</dbReference>
<evidence type="ECO:0000259" key="2">
    <source>
        <dbReference type="Pfam" id="PF09588"/>
    </source>
</evidence>
<gene>
    <name evidence="3" type="ORF">LVIROSA_LOCUS16960</name>
</gene>
<dbReference type="InterPro" id="IPR051703">
    <property type="entry name" value="NF-kappa-B_Signaling_Reg"/>
</dbReference>
<organism evidence="3 4">
    <name type="scientific">Lactuca virosa</name>
    <dbReference type="NCBI Taxonomy" id="75947"/>
    <lineage>
        <taxon>Eukaryota</taxon>
        <taxon>Viridiplantae</taxon>
        <taxon>Streptophyta</taxon>
        <taxon>Embryophyta</taxon>
        <taxon>Tracheophyta</taxon>
        <taxon>Spermatophyta</taxon>
        <taxon>Magnoliopsida</taxon>
        <taxon>eudicotyledons</taxon>
        <taxon>Gunneridae</taxon>
        <taxon>Pentapetalae</taxon>
        <taxon>asterids</taxon>
        <taxon>campanulids</taxon>
        <taxon>Asterales</taxon>
        <taxon>Asteraceae</taxon>
        <taxon>Cichorioideae</taxon>
        <taxon>Cichorieae</taxon>
        <taxon>Lactucinae</taxon>
        <taxon>Lactuca</taxon>
    </lineage>
</organism>
<keyword evidence="4" id="KW-1185">Reference proteome</keyword>
<feature type="domain" description="YqaJ viral recombinase" evidence="2">
    <location>
        <begin position="258"/>
        <end position="363"/>
    </location>
</feature>
<dbReference type="EMBL" id="CAKMRJ010003334">
    <property type="protein sequence ID" value="CAH1430157.1"/>
    <property type="molecule type" value="Genomic_DNA"/>
</dbReference>
<dbReference type="Gene3D" id="3.90.320.10">
    <property type="match status" value="1"/>
</dbReference>
<feature type="chain" id="PRO_5043549617" description="YqaJ viral recombinase domain-containing protein" evidence="1">
    <location>
        <begin position="21"/>
        <end position="467"/>
    </location>
</feature>
<dbReference type="InterPro" id="IPR019080">
    <property type="entry name" value="YqaJ_viral_recombinase"/>
</dbReference>
<dbReference type="AlphaFoldDB" id="A0AAU9MWG6"/>
<keyword evidence="1" id="KW-0732">Signal</keyword>